<dbReference type="InterPro" id="IPR022412">
    <property type="entry name" value="Quinolinate_PRibosylTrfase_N"/>
</dbReference>
<evidence type="ECO:0000256" key="19">
    <source>
        <dbReference type="ARBA" id="ARBA00047445"/>
    </source>
</evidence>
<evidence type="ECO:0000256" key="15">
    <source>
        <dbReference type="ARBA" id="ARBA00022827"/>
    </source>
</evidence>
<dbReference type="FunFam" id="3.90.700.10:FF:000002">
    <property type="entry name" value="L-aspartate oxidase"/>
    <property type="match status" value="1"/>
</dbReference>
<dbReference type="Proteomes" id="UP001196408">
    <property type="component" value="Unassembled WGS sequence"/>
</dbReference>
<comment type="pathway">
    <text evidence="3">Cofactor biosynthesis; NAD(+) biosynthesis; nicotinate D-ribonucleotide from quinolinate: step 1/1.</text>
</comment>
<evidence type="ECO:0000313" key="25">
    <source>
        <dbReference type="EMBL" id="MBV3383365.1"/>
    </source>
</evidence>
<evidence type="ECO:0000256" key="13">
    <source>
        <dbReference type="ARBA" id="ARBA00022676"/>
    </source>
</evidence>
<name>A0AAW4MXC3_9FIRM</name>
<evidence type="ECO:0000259" key="23">
    <source>
        <dbReference type="Pfam" id="PF01729"/>
    </source>
</evidence>
<dbReference type="InterPro" id="IPR003953">
    <property type="entry name" value="FAD-dep_OxRdtase_2_FAD-bd"/>
</dbReference>
<reference evidence="25 28" key="1">
    <citation type="submission" date="2021-06" db="EMBL/GenBank/DDBJ databases">
        <title>Collection of gut derived symbiotic bacterial strains cultured from healthy donors.</title>
        <authorList>
            <person name="Lin H."/>
            <person name="Littmann E."/>
            <person name="Pamer E.G."/>
        </authorList>
    </citation>
    <scope>NUCLEOTIDE SEQUENCE</scope>
    <source>
        <strain evidence="26 28">MSK.21.70</strain>
        <strain evidence="25">MSK.21.82</strain>
    </source>
</reference>
<comment type="pathway">
    <text evidence="4">Cofactor biosynthesis; NAD(+) biosynthesis; iminoaspartate from L-aspartate (oxidase route): step 1/1.</text>
</comment>
<dbReference type="RefSeq" id="WP_217748073.1">
    <property type="nucleotide sequence ID" value="NZ_JAHOEB010000069.1"/>
</dbReference>
<dbReference type="InterPro" id="IPR004393">
    <property type="entry name" value="NadC"/>
</dbReference>
<feature type="domain" description="Quinolinate phosphoribosyl transferase C-terminal" evidence="23">
    <location>
        <begin position="505"/>
        <end position="670"/>
    </location>
</feature>
<dbReference type="EMBL" id="JAHOEF010000069">
    <property type="protein sequence ID" value="MBV3383365.1"/>
    <property type="molecule type" value="Genomic_DNA"/>
</dbReference>
<evidence type="ECO:0000256" key="17">
    <source>
        <dbReference type="ARBA" id="ARBA00030386"/>
    </source>
</evidence>
<evidence type="ECO:0000259" key="22">
    <source>
        <dbReference type="Pfam" id="PF00890"/>
    </source>
</evidence>
<dbReference type="Pfam" id="PF00890">
    <property type="entry name" value="FAD_binding_2"/>
    <property type="match status" value="1"/>
</dbReference>
<evidence type="ECO:0000256" key="11">
    <source>
        <dbReference type="ARBA" id="ARBA00022630"/>
    </source>
</evidence>
<evidence type="ECO:0000256" key="2">
    <source>
        <dbReference type="ARBA" id="ARBA00003237"/>
    </source>
</evidence>
<dbReference type="EMBL" id="JAHOEL010000067">
    <property type="protein sequence ID" value="MBV3393369.1"/>
    <property type="molecule type" value="Genomic_DNA"/>
</dbReference>
<evidence type="ECO:0000313" key="26">
    <source>
        <dbReference type="EMBL" id="MBV3393369.1"/>
    </source>
</evidence>
<feature type="domain" description="Quinolinate phosphoribosyl transferase N-terminal" evidence="24">
    <location>
        <begin position="419"/>
        <end position="503"/>
    </location>
</feature>
<comment type="catalytic activity">
    <reaction evidence="20">
        <text>L-aspartate + O2 = iminosuccinate + H2O2</text>
        <dbReference type="Rhea" id="RHEA:25876"/>
        <dbReference type="ChEBI" id="CHEBI:15379"/>
        <dbReference type="ChEBI" id="CHEBI:16240"/>
        <dbReference type="ChEBI" id="CHEBI:29991"/>
        <dbReference type="ChEBI" id="CHEBI:77875"/>
        <dbReference type="EC" id="1.4.3.16"/>
    </reaction>
    <physiologicalReaction direction="left-to-right" evidence="20">
        <dbReference type="Rhea" id="RHEA:25877"/>
    </physiologicalReaction>
</comment>
<evidence type="ECO:0000256" key="12">
    <source>
        <dbReference type="ARBA" id="ARBA00022642"/>
    </source>
</evidence>
<dbReference type="InterPro" id="IPR002638">
    <property type="entry name" value="Quinolinate_PRibosylTrfase_C"/>
</dbReference>
<sequence length="679" mass="75795">MSKKTDVLIVGTGCSGLYCALKLPGNLNIHMITKSCVEESDSFLAQGGICMFKDESDYHAFFKDTLRAGHYENNPLSVELMIRSSRAVLDDLLSYGTDFARDEEGNLKYTREGAHSSNRILYHEDITGKEITSKLYAEVKTRKNITIEEYVTLTDLIVKNGKCVGGKVRKGDEEYDIYADFVVLATGGIGGKYKNSTNYRHLTGDAIDFAKKYNIETEHLDYVQIHPTTFYSEDNERRFLISESVRGEGALLYDKNGNRFVNELLPRDVVSNAIKKQMEKDGTDYVLEDLRPIGEKELKEHFPNIVQYCLDKGYDVTKECIPVVPAQHYFMGGVKVNENSKTSMPNLYAVGETACNGVHGKNRLASNSLLESLVFAKRAAIDMTRKYEAPSMFDKTTLKLNVDPLILSALREDITSEDVSTCSVMRTAQLGEVELICKENGIIAGLQIFERTFKLLDEDVDVHFFAHDGDEVHKGELLAKVTGDMRTLLEGERTALNYLQRMSGIATYTRKVVDLLEDTDIKLLDTRKTTPNNRIFEKYAVKVGGGSNHRYNLTDGVLLKDNHIGAAGSVTKAVQMAKDYAPSVRKIEVEVETFDMVKEAVAAGADIIMLDNMSTELLKQSIDYIDKRAEIEISGNVTAENINRVKDMGVDFISSGALTHSAKILDLSLKNLHAINGRD</sequence>
<evidence type="ECO:0000256" key="5">
    <source>
        <dbReference type="ARBA" id="ARBA00008562"/>
    </source>
</evidence>
<proteinExistence type="inferred from homology"/>
<dbReference type="GO" id="GO:0008734">
    <property type="term" value="F:L-aspartate oxidase activity"/>
    <property type="evidence" value="ECO:0007669"/>
    <property type="project" value="UniProtKB-EC"/>
</dbReference>
<keyword evidence="16 25" id="KW-0560">Oxidoreductase</keyword>
<dbReference type="NCBIfam" id="TIGR00078">
    <property type="entry name" value="nadC"/>
    <property type="match status" value="1"/>
</dbReference>
<keyword evidence="11" id="KW-0285">Flavoprotein</keyword>
<evidence type="ECO:0000256" key="18">
    <source>
        <dbReference type="ARBA" id="ARBA00033102"/>
    </source>
</evidence>
<dbReference type="EC" id="2.4.2.19" evidence="8"/>
<comment type="caution">
    <text evidence="25">The sequence shown here is derived from an EMBL/GenBank/DDBJ whole genome shotgun (WGS) entry which is preliminary data.</text>
</comment>
<evidence type="ECO:0000256" key="16">
    <source>
        <dbReference type="ARBA" id="ARBA00023002"/>
    </source>
</evidence>
<gene>
    <name evidence="25" type="ORF">KSV97_09100</name>
    <name evidence="26" type="ORF">KSW06_08930</name>
</gene>
<dbReference type="CDD" id="cd01572">
    <property type="entry name" value="QPRTase"/>
    <property type="match status" value="1"/>
</dbReference>
<evidence type="ECO:0000259" key="24">
    <source>
        <dbReference type="Pfam" id="PF02749"/>
    </source>
</evidence>
<comment type="similarity">
    <text evidence="6">Belongs to the NadC/ModD family.</text>
</comment>
<evidence type="ECO:0000256" key="1">
    <source>
        <dbReference type="ARBA" id="ARBA00001974"/>
    </source>
</evidence>
<comment type="subunit">
    <text evidence="7">Hexamer formed by 3 homodimers.</text>
</comment>
<comment type="similarity">
    <text evidence="5">Belongs to the FAD-dependent oxidoreductase 2 family. NadB subfamily.</text>
</comment>
<dbReference type="PANTHER" id="PTHR42716">
    <property type="entry name" value="L-ASPARTATE OXIDASE"/>
    <property type="match status" value="1"/>
</dbReference>
<evidence type="ECO:0000256" key="4">
    <source>
        <dbReference type="ARBA" id="ARBA00004950"/>
    </source>
</evidence>
<evidence type="ECO:0000256" key="21">
    <source>
        <dbReference type="ARBA" id="ARBA00069173"/>
    </source>
</evidence>
<comment type="cofactor">
    <cofactor evidence="1">
        <name>FAD</name>
        <dbReference type="ChEBI" id="CHEBI:57692"/>
    </cofactor>
</comment>
<protein>
    <recommendedName>
        <fullName evidence="10">L-aspartate oxidase</fullName>
        <ecNumber evidence="9">1.4.3.16</ecNumber>
        <ecNumber evidence="8">2.4.2.19</ecNumber>
    </recommendedName>
    <alternativeName>
        <fullName evidence="21">Probable nicotinate-nucleotide pyrophosphorylase [carboxylating]</fullName>
    </alternativeName>
    <alternativeName>
        <fullName evidence="18">Quinolinate phosphoribosyltransferase [decarboxylating]</fullName>
    </alternativeName>
    <alternativeName>
        <fullName evidence="17">Quinolinate synthase B</fullName>
    </alternativeName>
</protein>
<evidence type="ECO:0000256" key="9">
    <source>
        <dbReference type="ARBA" id="ARBA00012173"/>
    </source>
</evidence>
<dbReference type="FunFam" id="3.20.20.70:FF:000030">
    <property type="entry name" value="Nicotinate-nucleotide pyrophosphorylase, carboxylating"/>
    <property type="match status" value="1"/>
</dbReference>
<keyword evidence="14" id="KW-0808">Transferase</keyword>
<evidence type="ECO:0000256" key="6">
    <source>
        <dbReference type="ARBA" id="ARBA00009400"/>
    </source>
</evidence>
<evidence type="ECO:0000313" key="28">
    <source>
        <dbReference type="Proteomes" id="UP001197492"/>
    </source>
</evidence>
<evidence type="ECO:0000313" key="27">
    <source>
        <dbReference type="Proteomes" id="UP001196408"/>
    </source>
</evidence>
<dbReference type="Pfam" id="PF02749">
    <property type="entry name" value="QRPTase_N"/>
    <property type="match status" value="1"/>
</dbReference>
<dbReference type="EC" id="1.4.3.16" evidence="9"/>
<evidence type="ECO:0000256" key="14">
    <source>
        <dbReference type="ARBA" id="ARBA00022679"/>
    </source>
</evidence>
<dbReference type="GO" id="GO:0034628">
    <property type="term" value="P:'de novo' NAD+ biosynthetic process from L-aspartate"/>
    <property type="evidence" value="ECO:0007669"/>
    <property type="project" value="TreeGrafter"/>
</dbReference>
<evidence type="ECO:0000256" key="20">
    <source>
        <dbReference type="ARBA" id="ARBA00048305"/>
    </source>
</evidence>
<comment type="catalytic activity">
    <reaction evidence="19">
        <text>nicotinate beta-D-ribonucleotide + CO2 + diphosphate = quinolinate + 5-phospho-alpha-D-ribose 1-diphosphate + 2 H(+)</text>
        <dbReference type="Rhea" id="RHEA:12733"/>
        <dbReference type="ChEBI" id="CHEBI:15378"/>
        <dbReference type="ChEBI" id="CHEBI:16526"/>
        <dbReference type="ChEBI" id="CHEBI:29959"/>
        <dbReference type="ChEBI" id="CHEBI:33019"/>
        <dbReference type="ChEBI" id="CHEBI:57502"/>
        <dbReference type="ChEBI" id="CHEBI:58017"/>
        <dbReference type="EC" id="2.4.2.19"/>
    </reaction>
</comment>
<accession>A0AAW4MXC3</accession>
<evidence type="ECO:0000256" key="7">
    <source>
        <dbReference type="ARBA" id="ARBA00011218"/>
    </source>
</evidence>
<feature type="domain" description="FAD-dependent oxidoreductase 2 FAD-binding" evidence="22">
    <location>
        <begin position="6"/>
        <end position="369"/>
    </location>
</feature>
<evidence type="ECO:0000256" key="8">
    <source>
        <dbReference type="ARBA" id="ARBA00011944"/>
    </source>
</evidence>
<dbReference type="NCBIfam" id="NF004820">
    <property type="entry name" value="PRK06175.1"/>
    <property type="match status" value="1"/>
</dbReference>
<dbReference type="Proteomes" id="UP001197492">
    <property type="component" value="Unassembled WGS sequence"/>
</dbReference>
<dbReference type="InterPro" id="IPR005288">
    <property type="entry name" value="NadB"/>
</dbReference>
<dbReference type="PANTHER" id="PTHR42716:SF2">
    <property type="entry name" value="L-ASPARTATE OXIDASE, CHLOROPLASTIC"/>
    <property type="match status" value="1"/>
</dbReference>
<evidence type="ECO:0000256" key="10">
    <source>
        <dbReference type="ARBA" id="ARBA00021901"/>
    </source>
</evidence>
<comment type="function">
    <text evidence="2">Involved in the catabolism of quinolinic acid (QA).</text>
</comment>
<dbReference type="FunFam" id="3.90.1170.20:FF:000001">
    <property type="entry name" value="Nicotinate-nucleotide diphosphorylase (Carboxylating)"/>
    <property type="match status" value="1"/>
</dbReference>
<keyword evidence="15" id="KW-0274">FAD</keyword>
<dbReference type="AlphaFoldDB" id="A0AAW4MXC3"/>
<evidence type="ECO:0000256" key="3">
    <source>
        <dbReference type="ARBA" id="ARBA00004893"/>
    </source>
</evidence>
<dbReference type="GO" id="GO:0004514">
    <property type="term" value="F:nicotinate-nucleotide diphosphorylase (carboxylating) activity"/>
    <property type="evidence" value="ECO:0007669"/>
    <property type="project" value="UniProtKB-EC"/>
</dbReference>
<keyword evidence="12" id="KW-0662">Pyridine nucleotide biosynthesis</keyword>
<dbReference type="Pfam" id="PF01729">
    <property type="entry name" value="QRPTase_C"/>
    <property type="match status" value="1"/>
</dbReference>
<organism evidence="25 27">
    <name type="scientific">Catenibacterium mitsuokai</name>
    <dbReference type="NCBI Taxonomy" id="100886"/>
    <lineage>
        <taxon>Bacteria</taxon>
        <taxon>Bacillati</taxon>
        <taxon>Bacillota</taxon>
        <taxon>Erysipelotrichia</taxon>
        <taxon>Erysipelotrichales</taxon>
        <taxon>Coprobacillaceae</taxon>
        <taxon>Catenibacterium</taxon>
    </lineage>
</organism>
<keyword evidence="13" id="KW-0328">Glycosyltransferase</keyword>
<keyword evidence="28" id="KW-1185">Reference proteome</keyword>